<dbReference type="EMBL" id="BRXX01000001">
    <property type="protein sequence ID" value="GMH81399.1"/>
    <property type="molecule type" value="Genomic_DNA"/>
</dbReference>
<reference evidence="5" key="1">
    <citation type="journal article" date="2023" name="Commun. Biol.">
        <title>Genome analysis of Parmales, the sister group of diatoms, reveals the evolutionary specialization of diatoms from phago-mixotrophs to photoautotrophs.</title>
        <authorList>
            <person name="Ban H."/>
            <person name="Sato S."/>
            <person name="Yoshikawa S."/>
            <person name="Yamada K."/>
            <person name="Nakamura Y."/>
            <person name="Ichinomiya M."/>
            <person name="Sato N."/>
            <person name="Blanc-Mathieu R."/>
            <person name="Endo H."/>
            <person name="Kuwata A."/>
            <person name="Ogata H."/>
        </authorList>
    </citation>
    <scope>NUCLEOTIDE SEQUENCE [LARGE SCALE GENOMIC DNA]</scope>
    <source>
        <strain evidence="5">NIES 3699</strain>
    </source>
</reference>
<name>A0A9W7B7Q8_9STRA</name>
<protein>
    <recommendedName>
        <fullName evidence="3">Glycosyl transferase CAP10 domain-containing protein</fullName>
    </recommendedName>
</protein>
<dbReference type="PANTHER" id="PTHR12203">
    <property type="entry name" value="KDEL LYS-ASP-GLU-LEU CONTAINING - RELATED"/>
    <property type="match status" value="1"/>
</dbReference>
<dbReference type="PANTHER" id="PTHR12203:SF35">
    <property type="entry name" value="PROTEIN O-GLUCOSYLTRANSFERASE 1"/>
    <property type="match status" value="1"/>
</dbReference>
<keyword evidence="2" id="KW-0808">Transferase</keyword>
<comment type="similarity">
    <text evidence="1">Belongs to the glycosyltransferase 90 family.</text>
</comment>
<proteinExistence type="inferred from homology"/>
<evidence type="ECO:0000313" key="4">
    <source>
        <dbReference type="EMBL" id="GMH81399.1"/>
    </source>
</evidence>
<accession>A0A9W7B7Q8</accession>
<evidence type="ECO:0000259" key="3">
    <source>
        <dbReference type="SMART" id="SM00672"/>
    </source>
</evidence>
<keyword evidence="5" id="KW-1185">Reference proteome</keyword>
<organism evidence="4 5">
    <name type="scientific">Triparma verrucosa</name>
    <dbReference type="NCBI Taxonomy" id="1606542"/>
    <lineage>
        <taxon>Eukaryota</taxon>
        <taxon>Sar</taxon>
        <taxon>Stramenopiles</taxon>
        <taxon>Ochrophyta</taxon>
        <taxon>Bolidophyceae</taxon>
        <taxon>Parmales</taxon>
        <taxon>Triparmaceae</taxon>
        <taxon>Triparma</taxon>
    </lineage>
</organism>
<dbReference type="AlphaFoldDB" id="A0A9W7B7Q8"/>
<feature type="domain" description="Glycosyl transferase CAP10" evidence="3">
    <location>
        <begin position="53"/>
        <end position="287"/>
    </location>
</feature>
<dbReference type="InterPro" id="IPR051091">
    <property type="entry name" value="O-Glucosyltr/Glycosyltrsf_90"/>
</dbReference>
<dbReference type="SMART" id="SM00672">
    <property type="entry name" value="CAP10"/>
    <property type="match status" value="1"/>
</dbReference>
<sequence length="324" mass="37260">MGSWGGDKVMDVDLSSLNEKYCNYSIPVDKVFYAYVDNIEKCKKGEGLSIPALKFYCDDAYPFMATDSEEDEYNNPYVLFQFGDSAQAPRLPLILKARQIHSTVKPILWPLNSHRHFDGFKTTQRDDVAWKEKDPRLVWRGAATGVQGGKPNNHRVSRIDVVRRYSSSPGIDVGFTESFGEAKHLEKAKISKKELLKHKYLLSMEGNDIASGLKWMLLSNSVVFMAKPEHESWAMEAYLIPFVHFVPLNDDMSNLEEMIEWAQEHDKECLQIAQRATWFMEDLWVSEEARTDNAAVKFRMKKEYNTKYQSLIETAAQKCNSNTE</sequence>
<comment type="caution">
    <text evidence="4">The sequence shown here is derived from an EMBL/GenBank/DDBJ whole genome shotgun (WGS) entry which is preliminary data.</text>
</comment>
<dbReference type="Proteomes" id="UP001165160">
    <property type="component" value="Unassembled WGS sequence"/>
</dbReference>
<dbReference type="GO" id="GO:0016740">
    <property type="term" value="F:transferase activity"/>
    <property type="evidence" value="ECO:0007669"/>
    <property type="project" value="UniProtKB-KW"/>
</dbReference>
<evidence type="ECO:0000256" key="1">
    <source>
        <dbReference type="ARBA" id="ARBA00010118"/>
    </source>
</evidence>
<evidence type="ECO:0000313" key="5">
    <source>
        <dbReference type="Proteomes" id="UP001165160"/>
    </source>
</evidence>
<evidence type="ECO:0000256" key="2">
    <source>
        <dbReference type="ARBA" id="ARBA00022679"/>
    </source>
</evidence>
<dbReference type="InterPro" id="IPR006598">
    <property type="entry name" value="CAP10"/>
</dbReference>
<dbReference type="Pfam" id="PF05686">
    <property type="entry name" value="Glyco_transf_90"/>
    <property type="match status" value="1"/>
</dbReference>
<gene>
    <name evidence="4" type="ORF">TrVE_jg8747</name>
</gene>